<feature type="non-terminal residue" evidence="1">
    <location>
        <position position="1"/>
    </location>
</feature>
<accession>A0A0F9JF34</accession>
<name>A0A0F9JF34_9ZZZZ</name>
<dbReference type="AlphaFoldDB" id="A0A0F9JF34"/>
<proteinExistence type="predicted"/>
<comment type="caution">
    <text evidence="1">The sequence shown here is derived from an EMBL/GenBank/DDBJ whole genome shotgun (WGS) entry which is preliminary data.</text>
</comment>
<sequence length="48" mass="5678">GLDVSYFDFPNVFWLDVDNSSIYEQLKEFFRESSNLHPFGLKPQKIPL</sequence>
<reference evidence="1" key="1">
    <citation type="journal article" date="2015" name="Nature">
        <title>Complex archaea that bridge the gap between prokaryotes and eukaryotes.</title>
        <authorList>
            <person name="Spang A."/>
            <person name="Saw J.H."/>
            <person name="Jorgensen S.L."/>
            <person name="Zaremba-Niedzwiedzka K."/>
            <person name="Martijn J."/>
            <person name="Lind A.E."/>
            <person name="van Eijk R."/>
            <person name="Schleper C."/>
            <person name="Guy L."/>
            <person name="Ettema T.J."/>
        </authorList>
    </citation>
    <scope>NUCLEOTIDE SEQUENCE</scope>
</reference>
<organism evidence="1">
    <name type="scientific">marine sediment metagenome</name>
    <dbReference type="NCBI Taxonomy" id="412755"/>
    <lineage>
        <taxon>unclassified sequences</taxon>
        <taxon>metagenomes</taxon>
        <taxon>ecological metagenomes</taxon>
    </lineage>
</organism>
<evidence type="ECO:0000313" key="1">
    <source>
        <dbReference type="EMBL" id="KKM68424.1"/>
    </source>
</evidence>
<protein>
    <submittedName>
        <fullName evidence="1">Uncharacterized protein</fullName>
    </submittedName>
</protein>
<dbReference type="EMBL" id="LAZR01010169">
    <property type="protein sequence ID" value="KKM68424.1"/>
    <property type="molecule type" value="Genomic_DNA"/>
</dbReference>
<gene>
    <name evidence="1" type="ORF">LCGC14_1461050</name>
</gene>